<sequence>MKVTILCASPRTDGNSRLMAESLRQGAVGSGHDVGLVELHAVMNGLLRDCRTCRRPDGRCSIEDGFADLVHDHVVPADAVVYATPLYWYGMAASLKNFFDRLVCYVSASYPRRGEVAKGLVGQRTGLLLASEESYLTAGLGVIFQLQEITRYMHQEFVGAVAGVGNQRGEVAFDPADPLAAAERLGAEMFTRHYSDYWLDSERPNTVWAAPHGCRREMGPYGDV</sequence>
<dbReference type="EMBL" id="JAAXLA010000105">
    <property type="protein sequence ID" value="NMI01860.1"/>
    <property type="molecule type" value="Genomic_DNA"/>
</dbReference>
<dbReference type="Proteomes" id="UP000820669">
    <property type="component" value="Unassembled WGS sequence"/>
</dbReference>
<reference evidence="4 5" key="1">
    <citation type="submission" date="2020-04" db="EMBL/GenBank/DDBJ databases">
        <authorList>
            <person name="Klaysubun C."/>
            <person name="Duangmal K."/>
            <person name="Lipun K."/>
        </authorList>
    </citation>
    <scope>NUCLEOTIDE SEQUENCE [LARGE SCALE GENOMIC DNA]</scope>
    <source>
        <strain evidence="4 5">K10HN5</strain>
    </source>
</reference>
<proteinExistence type="predicted"/>
<evidence type="ECO:0000256" key="1">
    <source>
        <dbReference type="ARBA" id="ARBA00022630"/>
    </source>
</evidence>
<comment type="caution">
    <text evidence="4">The sequence shown here is derived from an EMBL/GenBank/DDBJ whole genome shotgun (WGS) entry which is preliminary data.</text>
</comment>
<evidence type="ECO:0000313" key="4">
    <source>
        <dbReference type="EMBL" id="NMI01860.1"/>
    </source>
</evidence>
<dbReference type="InterPro" id="IPR051796">
    <property type="entry name" value="ISF_SsuE-like"/>
</dbReference>
<keyword evidence="1" id="KW-0285">Flavoprotein</keyword>
<dbReference type="Pfam" id="PF03358">
    <property type="entry name" value="FMN_red"/>
    <property type="match status" value="1"/>
</dbReference>
<keyword evidence="5" id="KW-1185">Reference proteome</keyword>
<gene>
    <name evidence="4" type="ORF">HF526_31870</name>
</gene>
<dbReference type="InterPro" id="IPR005025">
    <property type="entry name" value="FMN_Rdtase-like_dom"/>
</dbReference>
<accession>A0ABX1SJW9</accession>
<name>A0ABX1SJW9_9PSEU</name>
<evidence type="ECO:0000256" key="2">
    <source>
        <dbReference type="ARBA" id="ARBA00022643"/>
    </source>
</evidence>
<dbReference type="Gene3D" id="3.40.50.360">
    <property type="match status" value="1"/>
</dbReference>
<evidence type="ECO:0000313" key="5">
    <source>
        <dbReference type="Proteomes" id="UP000820669"/>
    </source>
</evidence>
<organism evidence="4 5">
    <name type="scientific">Pseudonocardia acidicola</name>
    <dbReference type="NCBI Taxonomy" id="2724939"/>
    <lineage>
        <taxon>Bacteria</taxon>
        <taxon>Bacillati</taxon>
        <taxon>Actinomycetota</taxon>
        <taxon>Actinomycetes</taxon>
        <taxon>Pseudonocardiales</taxon>
        <taxon>Pseudonocardiaceae</taxon>
        <taxon>Pseudonocardia</taxon>
    </lineage>
</organism>
<keyword evidence="2" id="KW-0288">FMN</keyword>
<evidence type="ECO:0000259" key="3">
    <source>
        <dbReference type="Pfam" id="PF03358"/>
    </source>
</evidence>
<dbReference type="PANTHER" id="PTHR43278">
    <property type="entry name" value="NAD(P)H-DEPENDENT FMN-CONTAINING OXIDOREDUCTASE YWQN-RELATED"/>
    <property type="match status" value="1"/>
</dbReference>
<dbReference type="InterPro" id="IPR029039">
    <property type="entry name" value="Flavoprotein-like_sf"/>
</dbReference>
<dbReference type="RefSeq" id="WP_169385372.1">
    <property type="nucleotide sequence ID" value="NZ_JAAXLA010000105.1"/>
</dbReference>
<protein>
    <submittedName>
        <fullName evidence="4">Flavodoxin family protein</fullName>
    </submittedName>
</protein>
<feature type="domain" description="NADPH-dependent FMN reductase-like" evidence="3">
    <location>
        <begin position="1"/>
        <end position="114"/>
    </location>
</feature>
<dbReference type="SUPFAM" id="SSF52218">
    <property type="entry name" value="Flavoproteins"/>
    <property type="match status" value="1"/>
</dbReference>
<dbReference type="PANTHER" id="PTHR43278:SF4">
    <property type="entry name" value="NAD(P)H-DEPENDENT FMN-CONTAINING OXIDOREDUCTASE YWQN-RELATED"/>
    <property type="match status" value="1"/>
</dbReference>